<proteinExistence type="predicted"/>
<dbReference type="Pfam" id="PF02627">
    <property type="entry name" value="CMD"/>
    <property type="match status" value="1"/>
</dbReference>
<evidence type="ECO:0000313" key="2">
    <source>
        <dbReference type="EMBL" id="MBA4613000.1"/>
    </source>
</evidence>
<reference evidence="2 3" key="1">
    <citation type="submission" date="2020-07" db="EMBL/GenBank/DDBJ databases">
        <authorList>
            <person name="Li M."/>
        </authorList>
    </citation>
    <scope>NUCLEOTIDE SEQUENCE [LARGE SCALE GENOMIC DNA]</scope>
    <source>
        <strain evidence="2 3">DSM 23284</strain>
    </source>
</reference>
<name>A0A838Y243_9HYPH</name>
<keyword evidence="3" id="KW-1185">Reference proteome</keyword>
<feature type="domain" description="Carboxymuconolactone decarboxylase-like" evidence="1">
    <location>
        <begin position="25"/>
        <end position="107"/>
    </location>
</feature>
<gene>
    <name evidence="2" type="ORF">H1W37_15160</name>
</gene>
<dbReference type="InterPro" id="IPR004675">
    <property type="entry name" value="AhpD_core"/>
</dbReference>
<dbReference type="InterPro" id="IPR029032">
    <property type="entry name" value="AhpD-like"/>
</dbReference>
<dbReference type="InterPro" id="IPR003779">
    <property type="entry name" value="CMD-like"/>
</dbReference>
<comment type="caution">
    <text evidence="2">The sequence shown here is derived from an EMBL/GenBank/DDBJ whole genome shotgun (WGS) entry which is preliminary data.</text>
</comment>
<dbReference type="GO" id="GO:0051920">
    <property type="term" value="F:peroxiredoxin activity"/>
    <property type="evidence" value="ECO:0007669"/>
    <property type="project" value="InterPro"/>
</dbReference>
<organism evidence="2 3">
    <name type="scientific">Stappia taiwanensis</name>
    <dbReference type="NCBI Taxonomy" id="992267"/>
    <lineage>
        <taxon>Bacteria</taxon>
        <taxon>Pseudomonadati</taxon>
        <taxon>Pseudomonadota</taxon>
        <taxon>Alphaproteobacteria</taxon>
        <taxon>Hyphomicrobiales</taxon>
        <taxon>Stappiaceae</taxon>
        <taxon>Stappia</taxon>
    </lineage>
</organism>
<sequence>MAVSDWQAFITQTDARMGELRGGIPGVAKGFHEIARSAIGAGALDSRTKELIALAIGITVRCDGCLAYHARAAAKYGASREEIMEAIGVAVYMGGGPSMIYGAEALAAYDSFTEGDKG</sequence>
<evidence type="ECO:0000259" key="1">
    <source>
        <dbReference type="Pfam" id="PF02627"/>
    </source>
</evidence>
<dbReference type="Proteomes" id="UP000559404">
    <property type="component" value="Unassembled WGS sequence"/>
</dbReference>
<reference evidence="2 3" key="2">
    <citation type="submission" date="2020-08" db="EMBL/GenBank/DDBJ databases">
        <title>Stappia taiwanensis sp. nov., isolated from a coastal thermal spring.</title>
        <authorList>
            <person name="Kampfer P."/>
        </authorList>
    </citation>
    <scope>NUCLEOTIDE SEQUENCE [LARGE SCALE GENOMIC DNA]</scope>
    <source>
        <strain evidence="2 3">DSM 23284</strain>
    </source>
</reference>
<dbReference type="PANTHER" id="PTHR33930:SF2">
    <property type="entry name" value="BLR3452 PROTEIN"/>
    <property type="match status" value="1"/>
</dbReference>
<dbReference type="PANTHER" id="PTHR33930">
    <property type="entry name" value="ALKYL HYDROPEROXIDE REDUCTASE AHPD"/>
    <property type="match status" value="1"/>
</dbReference>
<protein>
    <submittedName>
        <fullName evidence="2">Carboxymuconolactone decarboxylase family protein</fullName>
    </submittedName>
</protein>
<dbReference type="RefSeq" id="WP_181761201.1">
    <property type="nucleotide sequence ID" value="NZ_BMCR01000007.1"/>
</dbReference>
<dbReference type="SUPFAM" id="SSF69118">
    <property type="entry name" value="AhpD-like"/>
    <property type="match status" value="1"/>
</dbReference>
<evidence type="ECO:0000313" key="3">
    <source>
        <dbReference type="Proteomes" id="UP000559404"/>
    </source>
</evidence>
<accession>A0A838Y243</accession>
<dbReference type="EMBL" id="JACEON010000015">
    <property type="protein sequence ID" value="MBA4613000.1"/>
    <property type="molecule type" value="Genomic_DNA"/>
</dbReference>
<dbReference type="Gene3D" id="1.20.1290.10">
    <property type="entry name" value="AhpD-like"/>
    <property type="match status" value="1"/>
</dbReference>
<dbReference type="AlphaFoldDB" id="A0A838Y243"/>
<dbReference type="NCBIfam" id="TIGR00778">
    <property type="entry name" value="ahpD_dom"/>
    <property type="match status" value="1"/>
</dbReference>